<comment type="caution">
    <text evidence="2">The sequence shown here is derived from an EMBL/GenBank/DDBJ whole genome shotgun (WGS) entry which is preliminary data.</text>
</comment>
<organism evidence="2 3">
    <name type="scientific">Pseudomonas syringae pv. actinidiae</name>
    <dbReference type="NCBI Taxonomy" id="103796"/>
    <lineage>
        <taxon>Bacteria</taxon>
        <taxon>Pseudomonadati</taxon>
        <taxon>Pseudomonadota</taxon>
        <taxon>Gammaproteobacteria</taxon>
        <taxon>Pseudomonadales</taxon>
        <taxon>Pseudomonadaceae</taxon>
        <taxon>Pseudomonas</taxon>
        <taxon>Pseudomonas syringae</taxon>
    </lineage>
</organism>
<evidence type="ECO:0000256" key="1">
    <source>
        <dbReference type="SAM" id="MobiDB-lite"/>
    </source>
</evidence>
<dbReference type="AlphaFoldDB" id="A0AAN4Q037"/>
<feature type="compositionally biased region" description="Basic and acidic residues" evidence="1">
    <location>
        <begin position="44"/>
        <end position="53"/>
    </location>
</feature>
<evidence type="ECO:0000313" key="3">
    <source>
        <dbReference type="Proteomes" id="UP000248291"/>
    </source>
</evidence>
<protein>
    <submittedName>
        <fullName evidence="2">Uncharacterized protein</fullName>
    </submittedName>
</protein>
<gene>
    <name evidence="2" type="ORF">KPSA3_00354</name>
</gene>
<reference evidence="2 3" key="1">
    <citation type="submission" date="2018-04" db="EMBL/GenBank/DDBJ databases">
        <title>Draft genome sequence of Pseudomonas syringae pv. actinidiae biovar 3 strains isolated from kiwifruit in Kagawa prefecture.</title>
        <authorList>
            <person name="Tabuchi M."/>
            <person name="Saito M."/>
            <person name="Fujiwara S."/>
            <person name="Sasa N."/>
            <person name="Akimitsu K."/>
            <person name="Gomi K."/>
            <person name="Konishi-Sugita S."/>
            <person name="Hamano K."/>
            <person name="Kataoka I."/>
        </authorList>
    </citation>
    <scope>NUCLEOTIDE SEQUENCE [LARGE SCALE GENOMIC DNA]</scope>
    <source>
        <strain evidence="2 3">MAFF212211</strain>
    </source>
</reference>
<proteinExistence type="predicted"/>
<sequence>MCKPRCDESNTPTQAGCGVAQGSGNCTTCKVMKKNVIALHNERQGLARGENPRRPSQTGLKIGKPRKGAVF</sequence>
<dbReference type="EMBL" id="BGKA01000014">
    <property type="protein sequence ID" value="GBH14466.1"/>
    <property type="molecule type" value="Genomic_DNA"/>
</dbReference>
<dbReference type="Proteomes" id="UP000248291">
    <property type="component" value="Unassembled WGS sequence"/>
</dbReference>
<accession>A0AAN4Q037</accession>
<feature type="region of interest" description="Disordered" evidence="1">
    <location>
        <begin position="44"/>
        <end position="71"/>
    </location>
</feature>
<name>A0AAN4Q037_PSESF</name>
<evidence type="ECO:0000313" key="2">
    <source>
        <dbReference type="EMBL" id="GBH14466.1"/>
    </source>
</evidence>